<dbReference type="InterPro" id="IPR009126">
    <property type="entry name" value="Cholcskin_rcpt"/>
</dbReference>
<feature type="transmembrane region" description="Helical" evidence="15">
    <location>
        <begin position="94"/>
        <end position="115"/>
    </location>
</feature>
<evidence type="ECO:0000256" key="3">
    <source>
        <dbReference type="ARBA" id="ARBA00022475"/>
    </source>
</evidence>
<evidence type="ECO:0000256" key="7">
    <source>
        <dbReference type="ARBA" id="ARBA00023136"/>
    </source>
</evidence>
<feature type="transmembrane region" description="Helical" evidence="15">
    <location>
        <begin position="243"/>
        <end position="264"/>
    </location>
</feature>
<proteinExistence type="inferred from homology"/>
<keyword evidence="4 14" id="KW-0812">Transmembrane</keyword>
<dbReference type="EMBL" id="JARQZJ010000103">
    <property type="protein sequence ID" value="KAK9886936.1"/>
    <property type="molecule type" value="Genomic_DNA"/>
</dbReference>
<reference evidence="17 18" key="1">
    <citation type="submission" date="2023-03" db="EMBL/GenBank/DDBJ databases">
        <title>Genome insight into feeding habits of ladybird beetles.</title>
        <authorList>
            <person name="Li H.-S."/>
            <person name="Huang Y.-H."/>
            <person name="Pang H."/>
        </authorList>
    </citation>
    <scope>NUCLEOTIDE SEQUENCE [LARGE SCALE GENOMIC DNA]</scope>
    <source>
        <strain evidence="17">SYSU_2023b</strain>
        <tissue evidence="17">Whole body</tissue>
    </source>
</reference>
<keyword evidence="9" id="KW-1015">Disulfide bond</keyword>
<feature type="transmembrane region" description="Helical" evidence="15">
    <location>
        <begin position="6"/>
        <end position="24"/>
    </location>
</feature>
<organism evidence="17 18">
    <name type="scientific">Henosepilachna vigintioctopunctata</name>
    <dbReference type="NCBI Taxonomy" id="420089"/>
    <lineage>
        <taxon>Eukaryota</taxon>
        <taxon>Metazoa</taxon>
        <taxon>Ecdysozoa</taxon>
        <taxon>Arthropoda</taxon>
        <taxon>Hexapoda</taxon>
        <taxon>Insecta</taxon>
        <taxon>Pterygota</taxon>
        <taxon>Neoptera</taxon>
        <taxon>Endopterygota</taxon>
        <taxon>Coleoptera</taxon>
        <taxon>Polyphaga</taxon>
        <taxon>Cucujiformia</taxon>
        <taxon>Coccinelloidea</taxon>
        <taxon>Coccinellidae</taxon>
        <taxon>Epilachninae</taxon>
        <taxon>Epilachnini</taxon>
        <taxon>Henosepilachna</taxon>
    </lineage>
</organism>
<dbReference type="Pfam" id="PF00001">
    <property type="entry name" value="7tm_1"/>
    <property type="match status" value="1"/>
</dbReference>
<evidence type="ECO:0000256" key="12">
    <source>
        <dbReference type="ARBA" id="ARBA00023224"/>
    </source>
</evidence>
<keyword evidence="13" id="KW-0449">Lipoprotein</keyword>
<feature type="transmembrane region" description="Helical" evidence="15">
    <location>
        <begin position="202"/>
        <end position="223"/>
    </location>
</feature>
<dbReference type="InterPro" id="IPR017452">
    <property type="entry name" value="GPCR_Rhodpsn_7TM"/>
</dbReference>
<feature type="domain" description="G-protein coupled receptors family 1 profile" evidence="16">
    <location>
        <begin position="1"/>
        <end position="261"/>
    </location>
</feature>
<dbReference type="SUPFAM" id="SSF81321">
    <property type="entry name" value="Family A G protein-coupled receptor-like"/>
    <property type="match status" value="1"/>
</dbReference>
<evidence type="ECO:0000256" key="10">
    <source>
        <dbReference type="ARBA" id="ARBA00023170"/>
    </source>
</evidence>
<evidence type="ECO:0000256" key="6">
    <source>
        <dbReference type="ARBA" id="ARBA00023040"/>
    </source>
</evidence>
<keyword evidence="5 15" id="KW-1133">Transmembrane helix</keyword>
<evidence type="ECO:0000313" key="17">
    <source>
        <dbReference type="EMBL" id="KAK9886936.1"/>
    </source>
</evidence>
<accession>A0AAW1V494</accession>
<dbReference type="PRINTS" id="PR00237">
    <property type="entry name" value="GPCRRHODOPSN"/>
</dbReference>
<evidence type="ECO:0000256" key="5">
    <source>
        <dbReference type="ARBA" id="ARBA00022989"/>
    </source>
</evidence>
<dbReference type="Gene3D" id="1.20.1070.10">
    <property type="entry name" value="Rhodopsin 7-helix transmembrane proteins"/>
    <property type="match status" value="1"/>
</dbReference>
<dbReference type="Proteomes" id="UP001431783">
    <property type="component" value="Unassembled WGS sequence"/>
</dbReference>
<dbReference type="PROSITE" id="PS00237">
    <property type="entry name" value="G_PROTEIN_RECEP_F1_1"/>
    <property type="match status" value="1"/>
</dbReference>
<evidence type="ECO:0000256" key="11">
    <source>
        <dbReference type="ARBA" id="ARBA00023180"/>
    </source>
</evidence>
<keyword evidence="7 15" id="KW-0472">Membrane</keyword>
<keyword evidence="11" id="KW-0325">Glycoprotein</keyword>
<evidence type="ECO:0000256" key="4">
    <source>
        <dbReference type="ARBA" id="ARBA00022692"/>
    </source>
</evidence>
<keyword evidence="6 14" id="KW-0297">G-protein coupled receptor</keyword>
<dbReference type="PANTHER" id="PTHR24238">
    <property type="entry name" value="G-PROTEIN COUPLED RECEPTOR"/>
    <property type="match status" value="1"/>
</dbReference>
<dbReference type="PANTHER" id="PTHR24238:SF75">
    <property type="entry name" value="CHOLECYSTOKININ-LIKE RECEPTOR AT 17D1-RELATED"/>
    <property type="match status" value="1"/>
</dbReference>
<dbReference type="GO" id="GO:0008188">
    <property type="term" value="F:neuropeptide receptor activity"/>
    <property type="evidence" value="ECO:0007669"/>
    <property type="project" value="TreeGrafter"/>
</dbReference>
<evidence type="ECO:0000256" key="14">
    <source>
        <dbReference type="RuleBase" id="RU000688"/>
    </source>
</evidence>
<dbReference type="AlphaFoldDB" id="A0AAW1V494"/>
<keyword evidence="8" id="KW-0564">Palmitate</keyword>
<dbReference type="PROSITE" id="PS50262">
    <property type="entry name" value="G_PROTEIN_RECEP_F1_2"/>
    <property type="match status" value="1"/>
</dbReference>
<keyword evidence="12 14" id="KW-0807">Transducer</keyword>
<evidence type="ECO:0000256" key="9">
    <source>
        <dbReference type="ARBA" id="ARBA00023157"/>
    </source>
</evidence>
<dbReference type="PRINTS" id="PR01822">
    <property type="entry name" value="CCYSTOKININR"/>
</dbReference>
<evidence type="ECO:0000256" key="2">
    <source>
        <dbReference type="ARBA" id="ARBA00010663"/>
    </source>
</evidence>
<evidence type="ECO:0000313" key="18">
    <source>
        <dbReference type="Proteomes" id="UP001431783"/>
    </source>
</evidence>
<dbReference type="GO" id="GO:0005886">
    <property type="term" value="C:plasma membrane"/>
    <property type="evidence" value="ECO:0007669"/>
    <property type="project" value="UniProtKB-SubCell"/>
</dbReference>
<comment type="caution">
    <text evidence="17">The sequence shown here is derived from an EMBL/GenBank/DDBJ whole genome shotgun (WGS) entry which is preliminary data.</text>
</comment>
<comment type="subcellular location">
    <subcellularLocation>
        <location evidence="1">Cell membrane</location>
        <topology evidence="1">Multi-pass membrane protein</topology>
    </subcellularLocation>
</comment>
<name>A0AAW1V494_9CUCU</name>
<evidence type="ECO:0000259" key="16">
    <source>
        <dbReference type="PROSITE" id="PS50262"/>
    </source>
</evidence>
<keyword evidence="18" id="KW-1185">Reference proteome</keyword>
<evidence type="ECO:0000256" key="15">
    <source>
        <dbReference type="SAM" id="Phobius"/>
    </source>
</evidence>
<dbReference type="InterPro" id="IPR000276">
    <property type="entry name" value="GPCR_Rhodpsn"/>
</dbReference>
<protein>
    <recommendedName>
        <fullName evidence="16">G-protein coupled receptors family 1 profile domain-containing protein</fullName>
    </recommendedName>
</protein>
<keyword evidence="10 14" id="KW-0675">Receptor</keyword>
<keyword evidence="3" id="KW-1003">Cell membrane</keyword>
<sequence length="312" mass="35960">MEAKFLFTACSVAVGVWTLVAISVERYYAICHPLRSLRWQTQKHAYKLITAIWIGSFICMFPIALLSQLKPTKQGNHKCRETWQSKTQEKAYNIFLDVILLLLPLLIMLVTYSLISKTLFQAMRNERMQRDYCGGPDIKIRRRKSKKTKTEHRLTSTPSASSCSQVQRLSSTSSSRTRVGSMKTLTLRRTNAEKSLVSKKRVVRMLFVVVLEFFICWAPLYVINTIALFDSSVVYNNLGYTAISFFQLLAYTSSCCNPITYCFMNRSFRKSFLNLFGCLNEYRNECGTLGSEINMDSRFRSFRNHIYSANSV</sequence>
<comment type="similarity">
    <text evidence="2 14">Belongs to the G-protein coupled receptor 1 family.</text>
</comment>
<gene>
    <name evidence="17" type="ORF">WA026_019195</name>
</gene>
<evidence type="ECO:0000256" key="13">
    <source>
        <dbReference type="ARBA" id="ARBA00023288"/>
    </source>
</evidence>
<evidence type="ECO:0000256" key="8">
    <source>
        <dbReference type="ARBA" id="ARBA00023139"/>
    </source>
</evidence>
<evidence type="ECO:0000256" key="1">
    <source>
        <dbReference type="ARBA" id="ARBA00004651"/>
    </source>
</evidence>
<feature type="transmembrane region" description="Helical" evidence="15">
    <location>
        <begin position="45"/>
        <end position="66"/>
    </location>
</feature>